<evidence type="ECO:0000256" key="1">
    <source>
        <dbReference type="SAM" id="Phobius"/>
    </source>
</evidence>
<comment type="caution">
    <text evidence="3">The sequence shown here is derived from an EMBL/GenBank/DDBJ whole genome shotgun (WGS) entry which is preliminary data.</text>
</comment>
<name>A0ABW1TZC1_9BURK</name>
<reference evidence="4" key="1">
    <citation type="journal article" date="2019" name="Int. J. Syst. Evol. Microbiol.">
        <title>The Global Catalogue of Microorganisms (GCM) 10K type strain sequencing project: providing services to taxonomists for standard genome sequencing and annotation.</title>
        <authorList>
            <consortium name="The Broad Institute Genomics Platform"/>
            <consortium name="The Broad Institute Genome Sequencing Center for Infectious Disease"/>
            <person name="Wu L."/>
            <person name="Ma J."/>
        </authorList>
    </citation>
    <scope>NUCLEOTIDE SEQUENCE [LARGE SCALE GENOMIC DNA]</scope>
    <source>
        <strain evidence="4">CCUG 39402</strain>
    </source>
</reference>
<feature type="transmembrane region" description="Helical" evidence="1">
    <location>
        <begin position="107"/>
        <end position="130"/>
    </location>
</feature>
<keyword evidence="4" id="KW-1185">Reference proteome</keyword>
<proteinExistence type="predicted"/>
<dbReference type="Proteomes" id="UP001596270">
    <property type="component" value="Unassembled WGS sequence"/>
</dbReference>
<dbReference type="InterPro" id="IPR036938">
    <property type="entry name" value="PAP2/HPO_sf"/>
</dbReference>
<feature type="transmembrane region" description="Helical" evidence="1">
    <location>
        <begin position="150"/>
        <end position="169"/>
    </location>
</feature>
<evidence type="ECO:0000313" key="3">
    <source>
        <dbReference type="EMBL" id="MFC6282098.1"/>
    </source>
</evidence>
<keyword evidence="1" id="KW-0812">Transmembrane</keyword>
<gene>
    <name evidence="3" type="ORF">ACFQND_12765</name>
</gene>
<feature type="transmembrane region" description="Helical" evidence="1">
    <location>
        <begin position="181"/>
        <end position="201"/>
    </location>
</feature>
<feature type="transmembrane region" description="Helical" evidence="1">
    <location>
        <begin position="207"/>
        <end position="229"/>
    </location>
</feature>
<keyword evidence="1" id="KW-0472">Membrane</keyword>
<accession>A0ABW1TZC1</accession>
<protein>
    <submittedName>
        <fullName evidence="3">Phosphatase PAP2 family protein</fullName>
    </submittedName>
</protein>
<dbReference type="PANTHER" id="PTHR14969">
    <property type="entry name" value="SPHINGOSINE-1-PHOSPHATE PHOSPHOHYDROLASE"/>
    <property type="match status" value="1"/>
</dbReference>
<organism evidence="3 4">
    <name type="scientific">Polaromonas aquatica</name>
    <dbReference type="NCBI Taxonomy" id="332657"/>
    <lineage>
        <taxon>Bacteria</taxon>
        <taxon>Pseudomonadati</taxon>
        <taxon>Pseudomonadota</taxon>
        <taxon>Betaproteobacteria</taxon>
        <taxon>Burkholderiales</taxon>
        <taxon>Comamonadaceae</taxon>
        <taxon>Polaromonas</taxon>
    </lineage>
</organism>
<dbReference type="Pfam" id="PF01569">
    <property type="entry name" value="PAP2"/>
    <property type="match status" value="1"/>
</dbReference>
<sequence>MLDFIRGLKARALQRHDRATWMLFFRLAAGAVVLIVATTIFGNIAEDVATSDSIVQVDKTVADWFYQHTTPALTKVMLVITNMHGTLPVSMAVITLCAWLAWRRNWYWLLCVGLTVPEGMLLNVGMKYAFQRSRPSFDNQLLTLTTYSFPSGHVAGATLLYGVVVALLLPQVRSWKARALLVWVALFIVSVVAITRMYLGVHYLTDVLAAFAESIAWLALCITGVHAYWERKFWIAPPPS</sequence>
<dbReference type="SUPFAM" id="SSF48317">
    <property type="entry name" value="Acid phosphatase/Vanadium-dependent haloperoxidase"/>
    <property type="match status" value="1"/>
</dbReference>
<dbReference type="InterPro" id="IPR000326">
    <property type="entry name" value="PAP2/HPO"/>
</dbReference>
<evidence type="ECO:0000313" key="4">
    <source>
        <dbReference type="Proteomes" id="UP001596270"/>
    </source>
</evidence>
<dbReference type="RefSeq" id="WP_377413740.1">
    <property type="nucleotide sequence ID" value="NZ_JBHSRS010000066.1"/>
</dbReference>
<dbReference type="PANTHER" id="PTHR14969:SF13">
    <property type="entry name" value="AT30094P"/>
    <property type="match status" value="1"/>
</dbReference>
<dbReference type="SMART" id="SM00014">
    <property type="entry name" value="acidPPc"/>
    <property type="match status" value="1"/>
</dbReference>
<dbReference type="CDD" id="cd03392">
    <property type="entry name" value="PAP2_like_2"/>
    <property type="match status" value="1"/>
</dbReference>
<feature type="transmembrane region" description="Helical" evidence="1">
    <location>
        <begin position="76"/>
        <end position="100"/>
    </location>
</feature>
<dbReference type="EMBL" id="JBHSRS010000066">
    <property type="protein sequence ID" value="MFC6282098.1"/>
    <property type="molecule type" value="Genomic_DNA"/>
</dbReference>
<evidence type="ECO:0000259" key="2">
    <source>
        <dbReference type="SMART" id="SM00014"/>
    </source>
</evidence>
<feature type="transmembrane region" description="Helical" evidence="1">
    <location>
        <begin position="21"/>
        <end position="45"/>
    </location>
</feature>
<dbReference type="Gene3D" id="1.20.144.10">
    <property type="entry name" value="Phosphatidic acid phosphatase type 2/haloperoxidase"/>
    <property type="match status" value="2"/>
</dbReference>
<keyword evidence="1" id="KW-1133">Transmembrane helix</keyword>
<feature type="domain" description="Phosphatidic acid phosphatase type 2/haloperoxidase" evidence="2">
    <location>
        <begin position="109"/>
        <end position="222"/>
    </location>
</feature>